<evidence type="ECO:0000313" key="4">
    <source>
        <dbReference type="Proteomes" id="UP000002058"/>
    </source>
</evidence>
<dbReference type="PANTHER" id="PTHR11496:SF97">
    <property type="entry name" value="ALCOHOL DEHYDROGENASE IRON-TYPE_GLYCEROL DEHYDROGENASE GLDA DOMAIN-CONTAINING PROTEIN"/>
    <property type="match status" value="1"/>
</dbReference>
<dbReference type="OrthoDB" id="339764at2759"/>
<accession>C4JVG4</accession>
<dbReference type="STRING" id="336963.C4JVG4"/>
<keyword evidence="4" id="KW-1185">Reference proteome</keyword>
<proteinExistence type="predicted"/>
<evidence type="ECO:0000259" key="2">
    <source>
        <dbReference type="Pfam" id="PF00465"/>
    </source>
</evidence>
<dbReference type="EMBL" id="CH476618">
    <property type="protein sequence ID" value="EEP81691.1"/>
    <property type="molecule type" value="Genomic_DNA"/>
</dbReference>
<dbReference type="KEGG" id="ure:UREG_06556"/>
<dbReference type="InterPro" id="IPR039697">
    <property type="entry name" value="Alcohol_dehydrogenase_Fe"/>
</dbReference>
<dbReference type="HOGENOM" id="CLU_007207_0_2_1"/>
<dbReference type="SUPFAM" id="SSF56796">
    <property type="entry name" value="Dehydroquinate synthase-like"/>
    <property type="match status" value="1"/>
</dbReference>
<dbReference type="eggNOG" id="KOG3857">
    <property type="taxonomic scope" value="Eukaryota"/>
</dbReference>
<keyword evidence="1" id="KW-0560">Oxidoreductase</keyword>
<dbReference type="OMA" id="AYHIHRQ"/>
<evidence type="ECO:0000313" key="3">
    <source>
        <dbReference type="EMBL" id="EEP81691.1"/>
    </source>
</evidence>
<dbReference type="PANTHER" id="PTHR11496">
    <property type="entry name" value="ALCOHOL DEHYDROGENASE"/>
    <property type="match status" value="1"/>
</dbReference>
<sequence>MGFESFQAGGADSTLAGAYVTLPTTCMVYGRGFKNKLPQLLSDLGVSKAFIITGKSLREKTPVIADLENVLGRAHAGTYSGVRQHAPIADIQAALSQVQETGADVLISVGGGSPIDSAKVVAYHIHRQTGNWIPSIAIPTTLSVAETTGAAGYTSEDGRKIAVADQELAPKAILYDGDLALHTPMRLWLSSGIAKILPYVGKQTTGDWKRDAHLVGDAIGELVEDVGLKSTLTEYNVGPEEEEAIATRALGGDKSHPDLQAVRAMVRGYY</sequence>
<dbReference type="RefSeq" id="XP_002583589.1">
    <property type="nucleotide sequence ID" value="XM_002583543.1"/>
</dbReference>
<dbReference type="GO" id="GO:0046872">
    <property type="term" value="F:metal ion binding"/>
    <property type="evidence" value="ECO:0007669"/>
    <property type="project" value="InterPro"/>
</dbReference>
<name>C4JVG4_UNCRE</name>
<gene>
    <name evidence="3" type="ORF">UREG_06556</name>
</gene>
<dbReference type="Gene3D" id="3.40.50.1970">
    <property type="match status" value="1"/>
</dbReference>
<reference evidence="4" key="1">
    <citation type="journal article" date="2009" name="Genome Res.">
        <title>Comparative genomic analyses of the human fungal pathogens Coccidioides and their relatives.</title>
        <authorList>
            <person name="Sharpton T.J."/>
            <person name="Stajich J.E."/>
            <person name="Rounsley S.D."/>
            <person name="Gardner M.J."/>
            <person name="Wortman J.R."/>
            <person name="Jordar V.S."/>
            <person name="Maiti R."/>
            <person name="Kodira C.D."/>
            <person name="Neafsey D.E."/>
            <person name="Zeng Q."/>
            <person name="Hung C.-Y."/>
            <person name="McMahan C."/>
            <person name="Muszewska A."/>
            <person name="Grynberg M."/>
            <person name="Mandel M.A."/>
            <person name="Kellner E.M."/>
            <person name="Barker B.M."/>
            <person name="Galgiani J.N."/>
            <person name="Orbach M.J."/>
            <person name="Kirkland T.N."/>
            <person name="Cole G.T."/>
            <person name="Henn M.R."/>
            <person name="Birren B.W."/>
            <person name="Taylor J.W."/>
        </authorList>
    </citation>
    <scope>NUCLEOTIDE SEQUENCE [LARGE SCALE GENOMIC DNA]</scope>
    <source>
        <strain evidence="4">UAMH 1704</strain>
    </source>
</reference>
<feature type="domain" description="Alcohol dehydrogenase iron-type/glycerol dehydrogenase GldA" evidence="2">
    <location>
        <begin position="27"/>
        <end position="176"/>
    </location>
</feature>
<dbReference type="InParanoid" id="C4JVG4"/>
<dbReference type="GO" id="GO:0004022">
    <property type="term" value="F:alcohol dehydrogenase (NAD+) activity"/>
    <property type="evidence" value="ECO:0007669"/>
    <property type="project" value="TreeGrafter"/>
</dbReference>
<dbReference type="GO" id="GO:0005739">
    <property type="term" value="C:mitochondrion"/>
    <property type="evidence" value="ECO:0007669"/>
    <property type="project" value="TreeGrafter"/>
</dbReference>
<evidence type="ECO:0000256" key="1">
    <source>
        <dbReference type="ARBA" id="ARBA00023002"/>
    </source>
</evidence>
<organism evidence="3 4">
    <name type="scientific">Uncinocarpus reesii (strain UAMH 1704)</name>
    <dbReference type="NCBI Taxonomy" id="336963"/>
    <lineage>
        <taxon>Eukaryota</taxon>
        <taxon>Fungi</taxon>
        <taxon>Dikarya</taxon>
        <taxon>Ascomycota</taxon>
        <taxon>Pezizomycotina</taxon>
        <taxon>Eurotiomycetes</taxon>
        <taxon>Eurotiomycetidae</taxon>
        <taxon>Onygenales</taxon>
        <taxon>Onygenaceae</taxon>
        <taxon>Uncinocarpus</taxon>
    </lineage>
</organism>
<dbReference type="VEuPathDB" id="FungiDB:UREG_06556"/>
<dbReference type="Pfam" id="PF00465">
    <property type="entry name" value="Fe-ADH"/>
    <property type="match status" value="1"/>
</dbReference>
<dbReference type="GeneID" id="8438385"/>
<protein>
    <recommendedName>
        <fullName evidence="2">Alcohol dehydrogenase iron-type/glycerol dehydrogenase GldA domain-containing protein</fullName>
    </recommendedName>
</protein>
<dbReference type="InterPro" id="IPR001670">
    <property type="entry name" value="ADH_Fe/GldA"/>
</dbReference>
<dbReference type="AlphaFoldDB" id="C4JVG4"/>
<dbReference type="Proteomes" id="UP000002058">
    <property type="component" value="Unassembled WGS sequence"/>
</dbReference>